<dbReference type="EMBL" id="JACHOC010000003">
    <property type="protein sequence ID" value="MBB4621932.1"/>
    <property type="molecule type" value="Genomic_DNA"/>
</dbReference>
<evidence type="ECO:0008006" key="4">
    <source>
        <dbReference type="Google" id="ProtNLM"/>
    </source>
</evidence>
<dbReference type="RefSeq" id="WP_183670268.1">
    <property type="nucleotide sequence ID" value="NZ_BMPB01000001.1"/>
</dbReference>
<dbReference type="Proteomes" id="UP000533637">
    <property type="component" value="Unassembled WGS sequence"/>
</dbReference>
<organism evidence="2 3">
    <name type="scientific">Parabacteroides faecis</name>
    <dbReference type="NCBI Taxonomy" id="1217282"/>
    <lineage>
        <taxon>Bacteria</taxon>
        <taxon>Pseudomonadati</taxon>
        <taxon>Bacteroidota</taxon>
        <taxon>Bacteroidia</taxon>
        <taxon>Bacteroidales</taxon>
        <taxon>Tannerellaceae</taxon>
        <taxon>Parabacteroides</taxon>
    </lineage>
</organism>
<protein>
    <recommendedName>
        <fullName evidence="4">MarR family transcriptional regulator</fullName>
    </recommendedName>
</protein>
<gene>
    <name evidence="2" type="ORF">GGQ57_001829</name>
</gene>
<dbReference type="SUPFAM" id="SSF46785">
    <property type="entry name" value="Winged helix' DNA-binding domain"/>
    <property type="match status" value="1"/>
</dbReference>
<name>A0ABR6KK95_9BACT</name>
<proteinExistence type="predicted"/>
<comment type="caution">
    <text evidence="2">The sequence shown here is derived from an EMBL/GenBank/DDBJ whole genome shotgun (WGS) entry which is preliminary data.</text>
</comment>
<dbReference type="Gene3D" id="1.10.10.10">
    <property type="entry name" value="Winged helix-like DNA-binding domain superfamily/Winged helix DNA-binding domain"/>
    <property type="match status" value="1"/>
</dbReference>
<evidence type="ECO:0000256" key="1">
    <source>
        <dbReference type="SAM" id="MobiDB-lite"/>
    </source>
</evidence>
<dbReference type="InterPro" id="IPR036390">
    <property type="entry name" value="WH_DNA-bd_sf"/>
</dbReference>
<reference evidence="2 3" key="1">
    <citation type="submission" date="2020-08" db="EMBL/GenBank/DDBJ databases">
        <title>Genomic Encyclopedia of Type Strains, Phase IV (KMG-IV): sequencing the most valuable type-strain genomes for metagenomic binning, comparative biology and taxonomic classification.</title>
        <authorList>
            <person name="Goeker M."/>
        </authorList>
    </citation>
    <scope>NUCLEOTIDE SEQUENCE [LARGE SCALE GENOMIC DNA]</scope>
    <source>
        <strain evidence="2 3">DSM 102983</strain>
    </source>
</reference>
<evidence type="ECO:0000313" key="2">
    <source>
        <dbReference type="EMBL" id="MBB4621932.1"/>
    </source>
</evidence>
<sequence>MKNTENQGIIPEKKRKGFLRVPNELLDDLYSDDPVLRKKARVYLCLLRHAFFVDGVITLSRKKIPCRRGEWITTLRQLEEKTEVPKTLVSRLLAKLADEGCIRVRRLGRFTQVQLLHFDEPVVAKAAKSTDGPKSPPAASPATLALTQRPNYKRFE</sequence>
<evidence type="ECO:0000313" key="3">
    <source>
        <dbReference type="Proteomes" id="UP000533637"/>
    </source>
</evidence>
<dbReference type="InterPro" id="IPR036388">
    <property type="entry name" value="WH-like_DNA-bd_sf"/>
</dbReference>
<accession>A0ABR6KK95</accession>
<keyword evidence="3" id="KW-1185">Reference proteome</keyword>
<feature type="region of interest" description="Disordered" evidence="1">
    <location>
        <begin position="126"/>
        <end position="156"/>
    </location>
</feature>